<feature type="compositionally biased region" description="Low complexity" evidence="1">
    <location>
        <begin position="231"/>
        <end position="245"/>
    </location>
</feature>
<feature type="compositionally biased region" description="Low complexity" evidence="1">
    <location>
        <begin position="206"/>
        <end position="220"/>
    </location>
</feature>
<proteinExistence type="predicted"/>
<dbReference type="EMBL" id="HBGA01123046">
    <property type="protein sequence ID" value="CAD9034237.1"/>
    <property type="molecule type" value="Transcribed_RNA"/>
</dbReference>
<dbReference type="AlphaFoldDB" id="A0A7S1J749"/>
<sequence length="475" mass="51399">MMVAHNSRNKEYSNEFQAARRDHEGKSLRDVYAGQCEALQCKKNSYLLKSLSAVPNAFDTLTTLDLSLNFVGRVGIRAVLEVIRVAERLERLTLADNWLNNESIKELVGVIGGLTNLHHLDLSRNPISHSAGKILSEYAGRNGAIYFILLEGTLINPALIRIVHQKAEANRIRAGAEGQSAKGCGVVAPPPAPAPPSQRPPEQRSRPVQQQTQQSFTSRQPPKPPQPPAALPSRKPNSPPKSSTPENYSMVGLLSVAAENDCLGSRRFISLLHQAGSELDCATAFPSFNLLMQVANDEASKLWALEMLAATTSTPSNMKRVVPQNSKGGGEFAAMEPLNMVFEVLEEGPDANEFIGLSLLCSVAKNAAPHSITAELPKPNEAEWRRVVRPLASSGVTQTPSLSLVGEVADSGGTLSQLDSLNKLISTAESENPSPLTWYAMKLIAMLVQKEQQTGNDNWSGLTSVLSLIDKGYEV</sequence>
<evidence type="ECO:0000313" key="2">
    <source>
        <dbReference type="EMBL" id="CAD9034237.1"/>
    </source>
</evidence>
<dbReference type="Gene3D" id="3.80.10.10">
    <property type="entry name" value="Ribonuclease Inhibitor"/>
    <property type="match status" value="1"/>
</dbReference>
<protein>
    <submittedName>
        <fullName evidence="2">Uncharacterized protein</fullName>
    </submittedName>
</protein>
<evidence type="ECO:0000256" key="1">
    <source>
        <dbReference type="SAM" id="MobiDB-lite"/>
    </source>
</evidence>
<organism evidence="2">
    <name type="scientific">Eutreptiella gymnastica</name>
    <dbReference type="NCBI Taxonomy" id="73025"/>
    <lineage>
        <taxon>Eukaryota</taxon>
        <taxon>Discoba</taxon>
        <taxon>Euglenozoa</taxon>
        <taxon>Euglenida</taxon>
        <taxon>Spirocuta</taxon>
        <taxon>Euglenophyceae</taxon>
        <taxon>Eutreptiales</taxon>
        <taxon>Eutreptiaceae</taxon>
        <taxon>Eutreptiella</taxon>
    </lineage>
</organism>
<feature type="region of interest" description="Disordered" evidence="1">
    <location>
        <begin position="178"/>
        <end position="246"/>
    </location>
</feature>
<name>A0A7S1J749_9EUGL</name>
<feature type="compositionally biased region" description="Pro residues" evidence="1">
    <location>
        <begin position="221"/>
        <end position="230"/>
    </location>
</feature>
<accession>A0A7S1J749</accession>
<dbReference type="InterPro" id="IPR032675">
    <property type="entry name" value="LRR_dom_sf"/>
</dbReference>
<gene>
    <name evidence="2" type="ORF">EGYM00392_LOCUS45387</name>
</gene>
<reference evidence="2" key="1">
    <citation type="submission" date="2021-01" db="EMBL/GenBank/DDBJ databases">
        <authorList>
            <person name="Corre E."/>
            <person name="Pelletier E."/>
            <person name="Niang G."/>
            <person name="Scheremetjew M."/>
            <person name="Finn R."/>
            <person name="Kale V."/>
            <person name="Holt S."/>
            <person name="Cochrane G."/>
            <person name="Meng A."/>
            <person name="Brown T."/>
            <person name="Cohen L."/>
        </authorList>
    </citation>
    <scope>NUCLEOTIDE SEQUENCE</scope>
    <source>
        <strain evidence="2">NIES-381</strain>
    </source>
</reference>
<dbReference type="SUPFAM" id="SSF52047">
    <property type="entry name" value="RNI-like"/>
    <property type="match status" value="1"/>
</dbReference>
<feature type="compositionally biased region" description="Pro residues" evidence="1">
    <location>
        <begin position="188"/>
        <end position="199"/>
    </location>
</feature>